<dbReference type="CDD" id="cd05471">
    <property type="entry name" value="pepsin_like"/>
    <property type="match status" value="1"/>
</dbReference>
<evidence type="ECO:0000259" key="4">
    <source>
        <dbReference type="PROSITE" id="PS51767"/>
    </source>
</evidence>
<evidence type="ECO:0000256" key="2">
    <source>
        <dbReference type="SAM" id="MobiDB-lite"/>
    </source>
</evidence>
<protein>
    <submittedName>
        <fullName evidence="5">Acid protease</fullName>
    </submittedName>
</protein>
<reference evidence="5 6" key="1">
    <citation type="submission" date="2018-06" db="EMBL/GenBank/DDBJ databases">
        <title>A transcriptomic atlas of mushroom development highlights an independent origin of complex multicellularity.</title>
        <authorList>
            <consortium name="DOE Joint Genome Institute"/>
            <person name="Krizsan K."/>
            <person name="Almasi E."/>
            <person name="Merenyi Z."/>
            <person name="Sahu N."/>
            <person name="Viragh M."/>
            <person name="Koszo T."/>
            <person name="Mondo S."/>
            <person name="Kiss B."/>
            <person name="Balint B."/>
            <person name="Kues U."/>
            <person name="Barry K."/>
            <person name="Hegedus J.C."/>
            <person name="Henrissat B."/>
            <person name="Johnson J."/>
            <person name="Lipzen A."/>
            <person name="Ohm R."/>
            <person name="Nagy I."/>
            <person name="Pangilinan J."/>
            <person name="Yan J."/>
            <person name="Xiong Y."/>
            <person name="Grigoriev I.V."/>
            <person name="Hibbett D.S."/>
            <person name="Nagy L.G."/>
        </authorList>
    </citation>
    <scope>NUCLEOTIDE SEQUENCE [LARGE SCALE GENOMIC DNA]</scope>
    <source>
        <strain evidence="5 6">SZMC22713</strain>
    </source>
</reference>
<feature type="compositionally biased region" description="Basic and acidic residues" evidence="2">
    <location>
        <begin position="634"/>
        <end position="643"/>
    </location>
</feature>
<keyword evidence="5" id="KW-0378">Hydrolase</keyword>
<dbReference type="InterPro" id="IPR033121">
    <property type="entry name" value="PEPTIDASE_A1"/>
</dbReference>
<feature type="compositionally biased region" description="Basic and acidic residues" evidence="2">
    <location>
        <begin position="19"/>
        <end position="31"/>
    </location>
</feature>
<accession>A0A4Y7PKF7</accession>
<dbReference type="InterPro" id="IPR001461">
    <property type="entry name" value="Aspartic_peptidase_A1"/>
</dbReference>
<dbReference type="PRINTS" id="PR00792">
    <property type="entry name" value="PEPSIN"/>
</dbReference>
<evidence type="ECO:0000313" key="6">
    <source>
        <dbReference type="Proteomes" id="UP000294933"/>
    </source>
</evidence>
<feature type="region of interest" description="Disordered" evidence="2">
    <location>
        <begin position="786"/>
        <end position="875"/>
    </location>
</feature>
<feature type="compositionally biased region" description="Gly residues" evidence="2">
    <location>
        <begin position="400"/>
        <end position="427"/>
    </location>
</feature>
<feature type="transmembrane region" description="Helical" evidence="3">
    <location>
        <begin position="493"/>
        <end position="514"/>
    </location>
</feature>
<feature type="domain" description="Peptidase A1" evidence="4">
    <location>
        <begin position="54"/>
        <end position="399"/>
    </location>
</feature>
<organism evidence="5 6">
    <name type="scientific">Rickenella mellea</name>
    <dbReference type="NCBI Taxonomy" id="50990"/>
    <lineage>
        <taxon>Eukaryota</taxon>
        <taxon>Fungi</taxon>
        <taxon>Dikarya</taxon>
        <taxon>Basidiomycota</taxon>
        <taxon>Agaricomycotina</taxon>
        <taxon>Agaricomycetes</taxon>
        <taxon>Hymenochaetales</taxon>
        <taxon>Rickenellaceae</taxon>
        <taxon>Rickenella</taxon>
    </lineage>
</organism>
<keyword evidence="3" id="KW-0472">Membrane</keyword>
<dbReference type="VEuPathDB" id="FungiDB:BD410DRAFT_140550"/>
<feature type="region of interest" description="Disordered" evidence="2">
    <location>
        <begin position="398"/>
        <end position="430"/>
    </location>
</feature>
<feature type="compositionally biased region" description="Basic and acidic residues" evidence="2">
    <location>
        <begin position="672"/>
        <end position="681"/>
    </location>
</feature>
<dbReference type="InterPro" id="IPR034164">
    <property type="entry name" value="Pepsin-like_dom"/>
</dbReference>
<feature type="compositionally biased region" description="Basic residues" evidence="2">
    <location>
        <begin position="1"/>
        <end position="11"/>
    </location>
</feature>
<feature type="region of interest" description="Disordered" evidence="2">
    <location>
        <begin position="1"/>
        <end position="32"/>
    </location>
</feature>
<feature type="compositionally biased region" description="Gly residues" evidence="2">
    <location>
        <begin position="526"/>
        <end position="542"/>
    </location>
</feature>
<dbReference type="OrthoDB" id="2747330at2759"/>
<gene>
    <name evidence="5" type="ORF">BD410DRAFT_140550</name>
</gene>
<comment type="similarity">
    <text evidence="1">Belongs to the peptidase A1 family.</text>
</comment>
<dbReference type="GO" id="GO:0006508">
    <property type="term" value="P:proteolysis"/>
    <property type="evidence" value="ECO:0007669"/>
    <property type="project" value="UniProtKB-KW"/>
</dbReference>
<feature type="compositionally biased region" description="Low complexity" evidence="2">
    <location>
        <begin position="786"/>
        <end position="830"/>
    </location>
</feature>
<dbReference type="STRING" id="50990.A0A4Y7PKF7"/>
<dbReference type="Gene3D" id="2.40.70.10">
    <property type="entry name" value="Acid Proteases"/>
    <property type="match status" value="2"/>
</dbReference>
<dbReference type="AlphaFoldDB" id="A0A4Y7PKF7"/>
<dbReference type="Pfam" id="PF00026">
    <property type="entry name" value="Asp"/>
    <property type="match status" value="1"/>
</dbReference>
<dbReference type="EMBL" id="ML170294">
    <property type="protein sequence ID" value="TDL15029.1"/>
    <property type="molecule type" value="Genomic_DNA"/>
</dbReference>
<proteinExistence type="inferred from homology"/>
<dbReference type="GO" id="GO:0004190">
    <property type="term" value="F:aspartic-type endopeptidase activity"/>
    <property type="evidence" value="ECO:0007669"/>
    <property type="project" value="InterPro"/>
</dbReference>
<evidence type="ECO:0000256" key="1">
    <source>
        <dbReference type="ARBA" id="ARBA00007447"/>
    </source>
</evidence>
<feature type="region of interest" description="Disordered" evidence="2">
    <location>
        <begin position="624"/>
        <end position="643"/>
    </location>
</feature>
<keyword evidence="5" id="KW-0645">Protease</keyword>
<feature type="compositionally biased region" description="Basic and acidic residues" evidence="2">
    <location>
        <begin position="649"/>
        <end position="664"/>
    </location>
</feature>
<evidence type="ECO:0000313" key="5">
    <source>
        <dbReference type="EMBL" id="TDL15029.1"/>
    </source>
</evidence>
<dbReference type="InterPro" id="IPR021109">
    <property type="entry name" value="Peptidase_aspartic_dom_sf"/>
</dbReference>
<keyword evidence="6" id="KW-1185">Reference proteome</keyword>
<dbReference type="SUPFAM" id="SSF50630">
    <property type="entry name" value="Acid proteases"/>
    <property type="match status" value="1"/>
</dbReference>
<evidence type="ECO:0000256" key="3">
    <source>
        <dbReference type="SAM" id="Phobius"/>
    </source>
</evidence>
<keyword evidence="3" id="KW-1133">Transmembrane helix</keyword>
<name>A0A4Y7PKF7_9AGAM</name>
<dbReference type="Proteomes" id="UP000294933">
    <property type="component" value="Unassembled WGS sequence"/>
</dbReference>
<dbReference type="PANTHER" id="PTHR47966">
    <property type="entry name" value="BETA-SITE APP-CLEAVING ENZYME, ISOFORM A-RELATED"/>
    <property type="match status" value="1"/>
</dbReference>
<feature type="region of interest" description="Disordered" evidence="2">
    <location>
        <begin position="526"/>
        <end position="552"/>
    </location>
</feature>
<dbReference type="PROSITE" id="PS51767">
    <property type="entry name" value="PEPTIDASE_A1"/>
    <property type="match status" value="1"/>
</dbReference>
<keyword evidence="3" id="KW-0812">Transmembrane</keyword>
<dbReference type="PANTHER" id="PTHR47966:SF57">
    <property type="entry name" value="PEPTIDASE A1 DOMAIN-CONTAINING PROTEIN"/>
    <property type="match status" value="1"/>
</dbReference>
<feature type="region of interest" description="Disordered" evidence="2">
    <location>
        <begin position="649"/>
        <end position="692"/>
    </location>
</feature>
<sequence>MTLLPSRKRRASGSTVATPDRRWKGKKRDEGNGGSQGIVLDLELIGDGIFDAVYTVPVMVGSTNQTLSLQVDSGSSDMWIASTSCSSQACTANKPELYDPSVSSTPTGQEFNISYLSGQVSGPIFWDDVTIGGYQISSQALAAASTVDNEPLAPGFSGILGLALPLNSIIANRIPPGTSNAADGAAFSSNLFGITPTADAPSQYFYSLSLSRPGSSKIPALLGLGRHPSALVPDPSKITYSDVLSGSSGTLFWKVEMKAITVYVNGTAKSVDIGRGVSGSAFPQVVVDSGVPYIIGTPHLANGVWGALGISPAQDGNYYVPCDMPLNMTITLDGQQEIPIHPLDLTASSDPSSKICTGLIQQTNILNNPTGDGDMILGVPFLRNVYTVMAYEKPDTTGAIGNGSGSPTGGGGGGPGGGGGGGGGGGDNLIHPRAGISPRLGFLSLTNPTTALSEFHQVRVLNQPLDQNAPTTGGNNHGVGTSSSKKLGVGVEVLLGLMGFFALVGVVFGLRWLVVRRRWGRSGGAGFGGEGGGLGGGSGTLRGRGRQDGAGEGKESYALALALRDYDLTARRSVSQVQTEESQHTLAEEIKKKYLSGIGGGGVRVVSLVGVEGVEDGTERTRVGGLVEGGEGEGEGKERDVRDKEMGFLGKWEDGNHDHRERPSSPDQLADADIHNIHNPDNDNDNTLTLSPDALHRTPIKHTRADSELLGAAAPDVDTPLLTHTRDDSHVYDNSHNADEFGVLNADGPIGMTGIGTAWRGSMIDASLSRGMGRYSSASVVTLHNNNPTPVVSSTTTTTRNAPPTAMLISGAAPRPRPTSSSTLPHSGPGRPRPSRHPTGPRPSSGRAVSDGVLSGHFPHHRQSADDEDLKFSWE</sequence>